<keyword evidence="4 5" id="KW-0687">Ribonucleoprotein</keyword>
<protein>
    <recommendedName>
        <fullName evidence="5">Large ribosomal subunit protein bL25</fullName>
    </recommendedName>
    <alternativeName>
        <fullName evidence="5">General stress protein CTC</fullName>
    </alternativeName>
</protein>
<evidence type="ECO:0000259" key="7">
    <source>
        <dbReference type="Pfam" id="PF01386"/>
    </source>
</evidence>
<dbReference type="Gene3D" id="2.170.120.20">
    <property type="entry name" value="Ribosomal protein L25, beta domain"/>
    <property type="match status" value="1"/>
</dbReference>
<dbReference type="GO" id="GO:0006412">
    <property type="term" value="P:translation"/>
    <property type="evidence" value="ECO:0007669"/>
    <property type="project" value="UniProtKB-UniRule"/>
</dbReference>
<comment type="caution">
    <text evidence="9">The sequence shown here is derived from an EMBL/GenBank/DDBJ whole genome shotgun (WGS) entry which is preliminary data.</text>
</comment>
<evidence type="ECO:0000313" key="10">
    <source>
        <dbReference type="Proteomes" id="UP000050514"/>
    </source>
</evidence>
<dbReference type="HAMAP" id="MF_01334">
    <property type="entry name" value="Ribosomal_bL25_CTC"/>
    <property type="match status" value="1"/>
</dbReference>
<feature type="domain" description="Large ribosomal subunit protein bL25 beta" evidence="8">
    <location>
        <begin position="99"/>
        <end position="182"/>
    </location>
</feature>
<gene>
    <name evidence="5" type="primary">rplY</name>
    <name evidence="5" type="synonym">ctc</name>
    <name evidence="9" type="ORF">AC812_02285</name>
</gene>
<dbReference type="OrthoDB" id="9790002at2"/>
<keyword evidence="3 5" id="KW-0689">Ribosomal protein</keyword>
<dbReference type="InterPro" id="IPR011035">
    <property type="entry name" value="Ribosomal_bL25/Gln-tRNA_synth"/>
</dbReference>
<dbReference type="Pfam" id="PF14693">
    <property type="entry name" value="Ribosomal_TL5_C"/>
    <property type="match status" value="1"/>
</dbReference>
<dbReference type="STRING" id="360411.AC812_02285"/>
<dbReference type="GO" id="GO:0003735">
    <property type="term" value="F:structural constituent of ribosome"/>
    <property type="evidence" value="ECO:0007669"/>
    <property type="project" value="InterPro"/>
</dbReference>
<feature type="compositionally biased region" description="Acidic residues" evidence="6">
    <location>
        <begin position="187"/>
        <end position="201"/>
    </location>
</feature>
<dbReference type="CDD" id="cd00495">
    <property type="entry name" value="Ribosomal_L25_TL5_CTC"/>
    <property type="match status" value="1"/>
</dbReference>
<proteinExistence type="inferred from homology"/>
<evidence type="ECO:0000256" key="2">
    <source>
        <dbReference type="ARBA" id="ARBA00022884"/>
    </source>
</evidence>
<reference evidence="9 10" key="1">
    <citation type="submission" date="2015-07" db="EMBL/GenBank/DDBJ databases">
        <title>Draft genome of Bellilinea caldifistulae DSM 17877.</title>
        <authorList>
            <person name="Hemp J."/>
            <person name="Ward L.M."/>
            <person name="Pace L.A."/>
            <person name="Fischer W.W."/>
        </authorList>
    </citation>
    <scope>NUCLEOTIDE SEQUENCE [LARGE SCALE GENOMIC DNA]</scope>
    <source>
        <strain evidence="9 10">GOMI-1</strain>
    </source>
</reference>
<dbReference type="InterPro" id="IPR020057">
    <property type="entry name" value="Ribosomal_bL25_b-dom"/>
</dbReference>
<dbReference type="InterPro" id="IPR001021">
    <property type="entry name" value="Ribosomal_bL25_long"/>
</dbReference>
<dbReference type="PANTHER" id="PTHR33284:SF1">
    <property type="entry name" value="RIBOSOMAL PROTEIN L25_GLN-TRNA SYNTHETASE, ANTI-CODON-BINDING DOMAIN-CONTAINING PROTEIN"/>
    <property type="match status" value="1"/>
</dbReference>
<dbReference type="SUPFAM" id="SSF50715">
    <property type="entry name" value="Ribosomal protein L25-like"/>
    <property type="match status" value="1"/>
</dbReference>
<evidence type="ECO:0000256" key="5">
    <source>
        <dbReference type="HAMAP-Rule" id="MF_01334"/>
    </source>
</evidence>
<organism evidence="9 10">
    <name type="scientific">Bellilinea caldifistulae</name>
    <dbReference type="NCBI Taxonomy" id="360411"/>
    <lineage>
        <taxon>Bacteria</taxon>
        <taxon>Bacillati</taxon>
        <taxon>Chloroflexota</taxon>
        <taxon>Anaerolineae</taxon>
        <taxon>Anaerolineales</taxon>
        <taxon>Anaerolineaceae</taxon>
        <taxon>Bellilinea</taxon>
    </lineage>
</organism>
<comment type="subunit">
    <text evidence="5">Part of the 50S ribosomal subunit; part of the 5S rRNA/L5/L18/L25 subcomplex. Contacts the 5S rRNA. Binds to the 5S rRNA independently of L5 and L18.</text>
</comment>
<evidence type="ECO:0000256" key="3">
    <source>
        <dbReference type="ARBA" id="ARBA00022980"/>
    </source>
</evidence>
<sequence>MEKLVIQATRRSVTGKKVGALRREGKLPGVLYGYQTESTPILMELRDASRVLAHASSSQLITINLDGKEFATLVREKQRDFIKGTLLHVDFQVVSLTEKIRTNVGIELSGTSPAVKDYNGVIVQELDEIEVEALPQELPDKFVVDISGLAKIGDAIFVRDLTVPSSVEILNDPNEVIVIVTGAAPEISEEEETAEEISEPEVIERGKKEEVDIED</sequence>
<comment type="function">
    <text evidence="5">This is one of the proteins that binds to the 5S RNA in the ribosome where it forms part of the central protuberance.</text>
</comment>
<comment type="similarity">
    <text evidence="5">Belongs to the bacterial ribosomal protein bL25 family. CTC subfamily.</text>
</comment>
<dbReference type="GO" id="GO:0008097">
    <property type="term" value="F:5S rRNA binding"/>
    <property type="evidence" value="ECO:0007669"/>
    <property type="project" value="InterPro"/>
</dbReference>
<dbReference type="InterPro" id="IPR020056">
    <property type="entry name" value="Rbsml_bL25/Gln-tRNA_synth_N"/>
</dbReference>
<dbReference type="Gene3D" id="2.40.240.10">
    <property type="entry name" value="Ribosomal Protein L25, Chain P"/>
    <property type="match status" value="1"/>
</dbReference>
<evidence type="ECO:0000259" key="8">
    <source>
        <dbReference type="Pfam" id="PF14693"/>
    </source>
</evidence>
<feature type="compositionally biased region" description="Basic and acidic residues" evidence="6">
    <location>
        <begin position="202"/>
        <end position="215"/>
    </location>
</feature>
<dbReference type="AlphaFoldDB" id="A0A0N8GNG8"/>
<dbReference type="InterPro" id="IPR029751">
    <property type="entry name" value="Ribosomal_L25_dom"/>
</dbReference>
<dbReference type="PANTHER" id="PTHR33284">
    <property type="entry name" value="RIBOSOMAL PROTEIN L25/GLN-TRNA SYNTHETASE, ANTI-CODON-BINDING DOMAIN-CONTAINING PROTEIN"/>
    <property type="match status" value="1"/>
</dbReference>
<dbReference type="InterPro" id="IPR020930">
    <property type="entry name" value="Ribosomal_uL5_bac-type"/>
</dbReference>
<evidence type="ECO:0000313" key="9">
    <source>
        <dbReference type="EMBL" id="KPL78058.1"/>
    </source>
</evidence>
<dbReference type="Pfam" id="PF01386">
    <property type="entry name" value="Ribosomal_L25p"/>
    <property type="match status" value="1"/>
</dbReference>
<evidence type="ECO:0000256" key="6">
    <source>
        <dbReference type="SAM" id="MobiDB-lite"/>
    </source>
</evidence>
<feature type="domain" description="Large ribosomal subunit protein bL25 L25" evidence="7">
    <location>
        <begin position="6"/>
        <end position="91"/>
    </location>
</feature>
<name>A0A0N8GNG8_9CHLR</name>
<feature type="region of interest" description="Disordered" evidence="6">
    <location>
        <begin position="187"/>
        <end position="215"/>
    </location>
</feature>
<dbReference type="InterPro" id="IPR037121">
    <property type="entry name" value="Ribosomal_bL25_C"/>
</dbReference>
<evidence type="ECO:0000256" key="1">
    <source>
        <dbReference type="ARBA" id="ARBA00022730"/>
    </source>
</evidence>
<keyword evidence="1 5" id="KW-0699">rRNA-binding</keyword>
<evidence type="ECO:0000256" key="4">
    <source>
        <dbReference type="ARBA" id="ARBA00023274"/>
    </source>
</evidence>
<keyword evidence="2 5" id="KW-0694">RNA-binding</keyword>
<accession>A0A0N8GNG8</accession>
<dbReference type="RefSeq" id="WP_061916410.1">
    <property type="nucleotide sequence ID" value="NZ_DF967971.1"/>
</dbReference>
<keyword evidence="10" id="KW-1185">Reference proteome</keyword>
<dbReference type="NCBIfam" id="TIGR00731">
    <property type="entry name" value="bL25_bact_ctc"/>
    <property type="match status" value="1"/>
</dbReference>
<dbReference type="GO" id="GO:0022625">
    <property type="term" value="C:cytosolic large ribosomal subunit"/>
    <property type="evidence" value="ECO:0007669"/>
    <property type="project" value="TreeGrafter"/>
</dbReference>
<dbReference type="EMBL" id="LGHJ01000007">
    <property type="protein sequence ID" value="KPL78058.1"/>
    <property type="molecule type" value="Genomic_DNA"/>
</dbReference>
<dbReference type="Proteomes" id="UP000050514">
    <property type="component" value="Unassembled WGS sequence"/>
</dbReference>